<evidence type="ECO:0000313" key="3">
    <source>
        <dbReference type="Proteomes" id="UP000756132"/>
    </source>
</evidence>
<sequence length="246" mass="26484">MSTELLWYGAKLTSTGEQKQSEQIIQSRLHQRHPTNSTTVNNRKTVTAASAALLSLASAVSAQQQVQSKPFYLVLDYAGKYNGSALVACHEGAAIEGLCVGGKPGADASAASTYQFNTTLGQVGADPNAGETGTLTYALPVNGGDETSSEGMQLLYNPSSNVALPLFEPTNTPTQVAFDKDNHMNIQSYIDDTVVPAKTGTVAYYRWYVCRTYYAAYQYDALSWVAGKDAPQNPSCEKVEVVRQFV</sequence>
<reference evidence="2" key="1">
    <citation type="submission" date="2021-12" db="EMBL/GenBank/DDBJ databases">
        <authorList>
            <person name="Zaccaron A."/>
            <person name="Stergiopoulos I."/>
        </authorList>
    </citation>
    <scope>NUCLEOTIDE SEQUENCE</scope>
    <source>
        <strain evidence="2">Race5_Kim</strain>
    </source>
</reference>
<organism evidence="2 3">
    <name type="scientific">Passalora fulva</name>
    <name type="common">Tomato leaf mold</name>
    <name type="synonym">Cladosporium fulvum</name>
    <dbReference type="NCBI Taxonomy" id="5499"/>
    <lineage>
        <taxon>Eukaryota</taxon>
        <taxon>Fungi</taxon>
        <taxon>Dikarya</taxon>
        <taxon>Ascomycota</taxon>
        <taxon>Pezizomycotina</taxon>
        <taxon>Dothideomycetes</taxon>
        <taxon>Dothideomycetidae</taxon>
        <taxon>Mycosphaerellales</taxon>
        <taxon>Mycosphaerellaceae</taxon>
        <taxon>Fulvia</taxon>
    </lineage>
</organism>
<keyword evidence="3" id="KW-1185">Reference proteome</keyword>
<dbReference type="Proteomes" id="UP000756132">
    <property type="component" value="Chromosome 5"/>
</dbReference>
<dbReference type="RefSeq" id="XP_047762506.1">
    <property type="nucleotide sequence ID" value="XM_047905216.1"/>
</dbReference>
<dbReference type="InterPro" id="IPR057229">
    <property type="entry name" value="DUF7907"/>
</dbReference>
<dbReference type="EMBL" id="CP090167">
    <property type="protein sequence ID" value="UJO18140.1"/>
    <property type="molecule type" value="Genomic_DNA"/>
</dbReference>
<dbReference type="Pfam" id="PF25484">
    <property type="entry name" value="DUF7907"/>
    <property type="match status" value="1"/>
</dbReference>
<dbReference type="OrthoDB" id="3515453at2759"/>
<accession>A0A9Q8LIK0</accession>
<dbReference type="KEGG" id="ffu:CLAFUR5_06068"/>
<reference evidence="2" key="2">
    <citation type="journal article" date="2022" name="Microb. Genom.">
        <title>A chromosome-scale genome assembly of the tomato pathogen Cladosporium fulvum reveals a compartmentalized genome architecture and the presence of a dispensable chromosome.</title>
        <authorList>
            <person name="Zaccaron A.Z."/>
            <person name="Chen L.H."/>
            <person name="Samaras A."/>
            <person name="Stergiopoulos I."/>
        </authorList>
    </citation>
    <scope>NUCLEOTIDE SEQUENCE</scope>
    <source>
        <strain evidence="2">Race5_Kim</strain>
    </source>
</reference>
<name>A0A9Q8LIK0_PASFU</name>
<protein>
    <recommendedName>
        <fullName evidence="1">DUF7907 domain-containing protein</fullName>
    </recommendedName>
</protein>
<evidence type="ECO:0000313" key="2">
    <source>
        <dbReference type="EMBL" id="UJO18140.1"/>
    </source>
</evidence>
<feature type="domain" description="DUF7907" evidence="1">
    <location>
        <begin position="68"/>
        <end position="245"/>
    </location>
</feature>
<dbReference type="GeneID" id="71985946"/>
<evidence type="ECO:0000259" key="1">
    <source>
        <dbReference type="Pfam" id="PF25484"/>
    </source>
</evidence>
<dbReference type="AlphaFoldDB" id="A0A9Q8LIK0"/>
<proteinExistence type="predicted"/>
<gene>
    <name evidence="2" type="ORF">CLAFUR5_06068</name>
</gene>